<keyword evidence="12" id="KW-1185">Reference proteome</keyword>
<dbReference type="Proteomes" id="UP000572984">
    <property type="component" value="Unassembled WGS sequence"/>
</dbReference>
<keyword evidence="4 9" id="KW-0694">RNA-binding</keyword>
<dbReference type="Gene3D" id="3.10.290.10">
    <property type="entry name" value="RNA-binding S4 domain"/>
    <property type="match status" value="1"/>
</dbReference>
<dbReference type="EC" id="6.1.1.1" evidence="8"/>
<evidence type="ECO:0000256" key="7">
    <source>
        <dbReference type="ARBA" id="ARBA00048248"/>
    </source>
</evidence>
<dbReference type="FunFam" id="1.10.240.10:FF:000001">
    <property type="entry name" value="Tyrosine--tRNA ligase"/>
    <property type="match status" value="1"/>
</dbReference>
<dbReference type="PROSITE" id="PS50889">
    <property type="entry name" value="S4"/>
    <property type="match status" value="1"/>
</dbReference>
<feature type="short sequence motif" description="'KMSKS' region" evidence="8">
    <location>
        <begin position="236"/>
        <end position="240"/>
    </location>
</feature>
<evidence type="ECO:0000313" key="12">
    <source>
        <dbReference type="Proteomes" id="UP000572984"/>
    </source>
</evidence>
<evidence type="ECO:0000256" key="1">
    <source>
        <dbReference type="ARBA" id="ARBA00022598"/>
    </source>
</evidence>
<dbReference type="SUPFAM" id="SSF55174">
    <property type="entry name" value="Alpha-L RNA-binding motif"/>
    <property type="match status" value="1"/>
</dbReference>
<comment type="subcellular location">
    <subcellularLocation>
        <location evidence="8">Cytoplasm</location>
    </subcellularLocation>
</comment>
<dbReference type="HAMAP" id="MF_02006">
    <property type="entry name" value="Tyr_tRNA_synth_type1"/>
    <property type="match status" value="1"/>
</dbReference>
<dbReference type="InterPro" id="IPR024088">
    <property type="entry name" value="Tyr-tRNA-ligase_bac-type"/>
</dbReference>
<dbReference type="Gene3D" id="1.10.240.10">
    <property type="entry name" value="Tyrosyl-Transfer RNA Synthetase"/>
    <property type="match status" value="1"/>
</dbReference>
<evidence type="ECO:0000256" key="2">
    <source>
        <dbReference type="ARBA" id="ARBA00022741"/>
    </source>
</evidence>
<dbReference type="NCBIfam" id="TIGR00234">
    <property type="entry name" value="tyrS"/>
    <property type="match status" value="1"/>
</dbReference>
<dbReference type="InterPro" id="IPR024107">
    <property type="entry name" value="Tyr-tRNA-ligase_bac_1"/>
</dbReference>
<dbReference type="RefSeq" id="WP_181053370.1">
    <property type="nucleotide sequence ID" value="NZ_JACDXJ010000001.1"/>
</dbReference>
<reference evidence="11 12" key="1">
    <citation type="submission" date="2020-07" db="EMBL/GenBank/DDBJ databases">
        <title>Draft genome and description of Microvirga mediterraneensis Marseille-Q2068 sp. nov.</title>
        <authorList>
            <person name="Boxberger M."/>
        </authorList>
    </citation>
    <scope>NUCLEOTIDE SEQUENCE [LARGE SCALE GENOMIC DNA]</scope>
    <source>
        <strain evidence="11 12">Marseille-Q2068</strain>
    </source>
</reference>
<evidence type="ECO:0000256" key="5">
    <source>
        <dbReference type="ARBA" id="ARBA00022917"/>
    </source>
</evidence>
<dbReference type="Pfam" id="PF00579">
    <property type="entry name" value="tRNA-synt_1b"/>
    <property type="match status" value="1"/>
</dbReference>
<dbReference type="Gene3D" id="3.40.50.620">
    <property type="entry name" value="HUPs"/>
    <property type="match status" value="1"/>
</dbReference>
<feature type="binding site" evidence="8">
    <location>
        <position position="39"/>
    </location>
    <ligand>
        <name>L-tyrosine</name>
        <dbReference type="ChEBI" id="CHEBI:58315"/>
    </ligand>
</feature>
<evidence type="ECO:0000313" key="11">
    <source>
        <dbReference type="EMBL" id="MBA1157941.1"/>
    </source>
</evidence>
<evidence type="ECO:0000259" key="10">
    <source>
        <dbReference type="Pfam" id="PF22421"/>
    </source>
</evidence>
<dbReference type="PANTHER" id="PTHR11766">
    <property type="entry name" value="TYROSYL-TRNA SYNTHETASE"/>
    <property type="match status" value="1"/>
</dbReference>
<comment type="function">
    <text evidence="8">Catalyzes the attachment of tyrosine to tRNA(Tyr) in a two-step reaction: tyrosine is first activated by ATP to form Tyr-AMP and then transferred to the acceptor end of tRNA(Tyr).</text>
</comment>
<dbReference type="GO" id="GO:0006437">
    <property type="term" value="P:tyrosyl-tRNA aminoacylation"/>
    <property type="evidence" value="ECO:0007669"/>
    <property type="project" value="UniProtKB-UniRule"/>
</dbReference>
<feature type="short sequence motif" description="'HIGH' region" evidence="8">
    <location>
        <begin position="44"/>
        <end position="53"/>
    </location>
</feature>
<dbReference type="GO" id="GO:0005829">
    <property type="term" value="C:cytosol"/>
    <property type="evidence" value="ECO:0007669"/>
    <property type="project" value="TreeGrafter"/>
</dbReference>
<comment type="catalytic activity">
    <reaction evidence="7 8">
        <text>tRNA(Tyr) + L-tyrosine + ATP = L-tyrosyl-tRNA(Tyr) + AMP + diphosphate + H(+)</text>
        <dbReference type="Rhea" id="RHEA:10220"/>
        <dbReference type="Rhea" id="RHEA-COMP:9706"/>
        <dbReference type="Rhea" id="RHEA-COMP:9707"/>
        <dbReference type="ChEBI" id="CHEBI:15378"/>
        <dbReference type="ChEBI" id="CHEBI:30616"/>
        <dbReference type="ChEBI" id="CHEBI:33019"/>
        <dbReference type="ChEBI" id="CHEBI:58315"/>
        <dbReference type="ChEBI" id="CHEBI:78442"/>
        <dbReference type="ChEBI" id="CHEBI:78536"/>
        <dbReference type="ChEBI" id="CHEBI:456215"/>
        <dbReference type="EC" id="6.1.1.1"/>
    </reaction>
</comment>
<dbReference type="SUPFAM" id="SSF52374">
    <property type="entry name" value="Nucleotidylyl transferase"/>
    <property type="match status" value="1"/>
</dbReference>
<keyword evidence="5 8" id="KW-0648">Protein biosynthesis</keyword>
<dbReference type="InterPro" id="IPR002307">
    <property type="entry name" value="Tyr-tRNA-ligase"/>
</dbReference>
<keyword evidence="8" id="KW-0963">Cytoplasm</keyword>
<keyword evidence="6 8" id="KW-0030">Aminoacyl-tRNA synthetase</keyword>
<dbReference type="Pfam" id="PF22421">
    <property type="entry name" value="SYY_C-terminal"/>
    <property type="match status" value="1"/>
</dbReference>
<feature type="binding site" evidence="8">
    <location>
        <position position="176"/>
    </location>
    <ligand>
        <name>L-tyrosine</name>
        <dbReference type="ChEBI" id="CHEBI:58315"/>
    </ligand>
</feature>
<proteinExistence type="inferred from homology"/>
<evidence type="ECO:0000256" key="9">
    <source>
        <dbReference type="PROSITE-ProRule" id="PRU00182"/>
    </source>
</evidence>
<dbReference type="InterPro" id="IPR014729">
    <property type="entry name" value="Rossmann-like_a/b/a_fold"/>
</dbReference>
<dbReference type="GO" id="GO:0004831">
    <property type="term" value="F:tyrosine-tRNA ligase activity"/>
    <property type="evidence" value="ECO:0007669"/>
    <property type="project" value="UniProtKB-UniRule"/>
</dbReference>
<feature type="binding site" evidence="8">
    <location>
        <position position="180"/>
    </location>
    <ligand>
        <name>L-tyrosine</name>
        <dbReference type="ChEBI" id="CHEBI:58315"/>
    </ligand>
</feature>
<evidence type="ECO:0000256" key="8">
    <source>
        <dbReference type="HAMAP-Rule" id="MF_02006"/>
    </source>
</evidence>
<keyword evidence="1 8" id="KW-0436">Ligase</keyword>
<evidence type="ECO:0000256" key="4">
    <source>
        <dbReference type="ARBA" id="ARBA00022884"/>
    </source>
</evidence>
<evidence type="ECO:0000256" key="3">
    <source>
        <dbReference type="ARBA" id="ARBA00022840"/>
    </source>
</evidence>
<name>A0A838BRD1_9HYPH</name>
<comment type="caution">
    <text evidence="11">The sequence shown here is derived from an EMBL/GenBank/DDBJ whole genome shotgun (WGS) entry which is preliminary data.</text>
</comment>
<feature type="binding site" evidence="8">
    <location>
        <position position="239"/>
    </location>
    <ligand>
        <name>ATP</name>
        <dbReference type="ChEBI" id="CHEBI:30616"/>
    </ligand>
</feature>
<accession>A0A838BRD1</accession>
<dbReference type="GO" id="GO:0005524">
    <property type="term" value="F:ATP binding"/>
    <property type="evidence" value="ECO:0007669"/>
    <property type="project" value="UniProtKB-UniRule"/>
</dbReference>
<protein>
    <recommendedName>
        <fullName evidence="8">Tyrosine--tRNA ligase</fullName>
        <ecNumber evidence="8">6.1.1.1</ecNumber>
    </recommendedName>
    <alternativeName>
        <fullName evidence="8">Tyrosyl-tRNA synthetase</fullName>
        <shortName evidence="8">TyrRS</shortName>
    </alternativeName>
</protein>
<evidence type="ECO:0000256" key="6">
    <source>
        <dbReference type="ARBA" id="ARBA00023146"/>
    </source>
</evidence>
<dbReference type="InterPro" id="IPR036986">
    <property type="entry name" value="S4_RNA-bd_sf"/>
</dbReference>
<dbReference type="CDD" id="cd00805">
    <property type="entry name" value="TyrRS_core"/>
    <property type="match status" value="1"/>
</dbReference>
<sequence>MSTPKSEFLKTLAERGFIHQCTDLDGLDARLSGGPVAAYIGFDATADSLHVGSLVQIMTLRWLQKCGHKPVVLIGGGTSRIGDPSFRDASRPLLDDEQIARNAAGLRQVFSRYLTFGDGPTDAVMVDNAVWLDPLRYLPFLRDFGTHFTINRMLSFDSVRQRLDREQPLTLLEFNYMVLQAFDFLELSRHHGCVLQMGGSDQWGNIVNGIELARRIDQRQLFGLTTPLLTTSAGAKMGKTASGAVWLNAEKLGAYEFWQFWRNTDDDDVARFLRLFTELPLDEVHRLGQLKGSEINEAKRVLAHEATRLAHGEKAACAAADTARRTFEDGENASGLPSLDLARSQLETGVTVTQLLVLAGLSRSKSEARRLALNGGARLNGQVVQDADARIAAADLVDGALKLTAGKKRHVLVRVNDGGGAA</sequence>
<dbReference type="GO" id="GO:0003723">
    <property type="term" value="F:RNA binding"/>
    <property type="evidence" value="ECO:0007669"/>
    <property type="project" value="UniProtKB-KW"/>
</dbReference>
<keyword evidence="2 8" id="KW-0547">Nucleotide-binding</keyword>
<comment type="subunit">
    <text evidence="8">Homodimer.</text>
</comment>
<dbReference type="CDD" id="cd00165">
    <property type="entry name" value="S4"/>
    <property type="match status" value="1"/>
</dbReference>
<dbReference type="InterPro" id="IPR054608">
    <property type="entry name" value="SYY-like_C"/>
</dbReference>
<keyword evidence="3 8" id="KW-0067">ATP-binding</keyword>
<dbReference type="InterPro" id="IPR002305">
    <property type="entry name" value="aa-tRNA-synth_Ic"/>
</dbReference>
<feature type="domain" description="Tyrosine--tRNA ligase SYY-like C-terminal" evidence="10">
    <location>
        <begin position="334"/>
        <end position="413"/>
    </location>
</feature>
<comment type="similarity">
    <text evidence="8">Belongs to the class-I aminoacyl-tRNA synthetase family. TyrS type 1 subfamily.</text>
</comment>
<dbReference type="PRINTS" id="PR01040">
    <property type="entry name" value="TRNASYNTHTYR"/>
</dbReference>
<gene>
    <name evidence="8" type="primary">tyrS</name>
    <name evidence="11" type="ORF">H0S73_17670</name>
</gene>
<dbReference type="AlphaFoldDB" id="A0A838BRD1"/>
<dbReference type="EMBL" id="JACDXJ010000001">
    <property type="protein sequence ID" value="MBA1157941.1"/>
    <property type="molecule type" value="Genomic_DNA"/>
</dbReference>
<dbReference type="PANTHER" id="PTHR11766:SF0">
    <property type="entry name" value="TYROSINE--TRNA LIGASE, MITOCHONDRIAL"/>
    <property type="match status" value="1"/>
</dbReference>
<organism evidence="11 12">
    <name type="scientific">Microvirga mediterraneensis</name>
    <dbReference type="NCBI Taxonomy" id="2754695"/>
    <lineage>
        <taxon>Bacteria</taxon>
        <taxon>Pseudomonadati</taxon>
        <taxon>Pseudomonadota</taxon>
        <taxon>Alphaproteobacteria</taxon>
        <taxon>Hyphomicrobiales</taxon>
        <taxon>Methylobacteriaceae</taxon>
        <taxon>Microvirga</taxon>
    </lineage>
</organism>